<dbReference type="InterPro" id="IPR050888">
    <property type="entry name" value="ZnF_C2H2-type_TF"/>
</dbReference>
<proteinExistence type="predicted"/>
<dbReference type="PANTHER" id="PTHR24406">
    <property type="entry name" value="TRANSCRIPTIONAL REPRESSOR CTCFL-RELATED"/>
    <property type="match status" value="1"/>
</dbReference>
<keyword evidence="2" id="KW-0479">Metal-binding</keyword>
<evidence type="ECO:0000256" key="5">
    <source>
        <dbReference type="ARBA" id="ARBA00022833"/>
    </source>
</evidence>
<protein>
    <recommendedName>
        <fullName evidence="9">C2H2-type domain-containing protein</fullName>
    </recommendedName>
</protein>
<dbReference type="GeneID" id="54299266"/>
<evidence type="ECO:0000256" key="2">
    <source>
        <dbReference type="ARBA" id="ARBA00022723"/>
    </source>
</evidence>
<gene>
    <name evidence="10" type="ORF">K452DRAFT_295046</name>
</gene>
<evidence type="ECO:0000256" key="6">
    <source>
        <dbReference type="ARBA" id="ARBA00023242"/>
    </source>
</evidence>
<evidence type="ECO:0000313" key="11">
    <source>
        <dbReference type="Proteomes" id="UP000799438"/>
    </source>
</evidence>
<evidence type="ECO:0000256" key="7">
    <source>
        <dbReference type="PROSITE-ProRule" id="PRU00042"/>
    </source>
</evidence>
<keyword evidence="3" id="KW-0677">Repeat</keyword>
<evidence type="ECO:0000256" key="4">
    <source>
        <dbReference type="ARBA" id="ARBA00022771"/>
    </source>
</evidence>
<dbReference type="PROSITE" id="PS00028">
    <property type="entry name" value="ZINC_FINGER_C2H2_1"/>
    <property type="match status" value="3"/>
</dbReference>
<dbReference type="PROSITE" id="PS50157">
    <property type="entry name" value="ZINC_FINGER_C2H2_2"/>
    <property type="match status" value="1"/>
</dbReference>
<dbReference type="EMBL" id="ML995477">
    <property type="protein sequence ID" value="KAF2145401.1"/>
    <property type="molecule type" value="Genomic_DNA"/>
</dbReference>
<keyword evidence="6" id="KW-0539">Nucleus</keyword>
<feature type="domain" description="C2H2-type" evidence="9">
    <location>
        <begin position="216"/>
        <end position="239"/>
    </location>
</feature>
<accession>A0A6A6BS49</accession>
<dbReference type="Proteomes" id="UP000799438">
    <property type="component" value="Unassembled WGS sequence"/>
</dbReference>
<evidence type="ECO:0000256" key="8">
    <source>
        <dbReference type="SAM" id="MobiDB-lite"/>
    </source>
</evidence>
<dbReference type="AlphaFoldDB" id="A0A6A6BS49"/>
<keyword evidence="4 7" id="KW-0863">Zinc-finger</keyword>
<reference evidence="10" key="1">
    <citation type="journal article" date="2020" name="Stud. Mycol.">
        <title>101 Dothideomycetes genomes: a test case for predicting lifestyles and emergence of pathogens.</title>
        <authorList>
            <person name="Haridas S."/>
            <person name="Albert R."/>
            <person name="Binder M."/>
            <person name="Bloem J."/>
            <person name="Labutti K."/>
            <person name="Salamov A."/>
            <person name="Andreopoulos B."/>
            <person name="Baker S."/>
            <person name="Barry K."/>
            <person name="Bills G."/>
            <person name="Bluhm B."/>
            <person name="Cannon C."/>
            <person name="Castanera R."/>
            <person name="Culley D."/>
            <person name="Daum C."/>
            <person name="Ezra D."/>
            <person name="Gonzalez J."/>
            <person name="Henrissat B."/>
            <person name="Kuo A."/>
            <person name="Liang C."/>
            <person name="Lipzen A."/>
            <person name="Lutzoni F."/>
            <person name="Magnuson J."/>
            <person name="Mondo S."/>
            <person name="Nolan M."/>
            <person name="Ohm R."/>
            <person name="Pangilinan J."/>
            <person name="Park H.-J."/>
            <person name="Ramirez L."/>
            <person name="Alfaro M."/>
            <person name="Sun H."/>
            <person name="Tritt A."/>
            <person name="Yoshinaga Y."/>
            <person name="Zwiers L.-H."/>
            <person name="Turgeon B."/>
            <person name="Goodwin S."/>
            <person name="Spatafora J."/>
            <person name="Crous P."/>
            <person name="Grigoriev I."/>
        </authorList>
    </citation>
    <scope>NUCLEOTIDE SEQUENCE</scope>
    <source>
        <strain evidence="10">CBS 121167</strain>
    </source>
</reference>
<comment type="subcellular location">
    <subcellularLocation>
        <location evidence="1">Nucleus</location>
    </subcellularLocation>
</comment>
<dbReference type="SMART" id="SM00355">
    <property type="entry name" value="ZnF_C2H2"/>
    <property type="match status" value="9"/>
</dbReference>
<feature type="compositionally biased region" description="Gly residues" evidence="8">
    <location>
        <begin position="312"/>
        <end position="321"/>
    </location>
</feature>
<feature type="region of interest" description="Disordered" evidence="8">
    <location>
        <begin position="306"/>
        <end position="339"/>
    </location>
</feature>
<dbReference type="InterPro" id="IPR013087">
    <property type="entry name" value="Znf_C2H2_type"/>
</dbReference>
<sequence length="583" mass="63333">MSNLMEDEMMEDFIPLECDWTPEEEEQGKTSHIPTNQETSAQSLKAHFQATHPEVEVYDFQCVCGRYFKAQKDMRAHQKSTGHGACVCGENFSSYAELHRHRYEAVHFIRCSCTRIFGSTQHLLSHQRLERHDGFRDAKNGPEKLGPLESTTLDEVLCPCGGQLRDSTPTTTATASCSGGGEASPAPPLRCSDCSRVFQDAYGPARDSYAPGTTAFACRNCARAFKTWDAMWQHQLFIHHPCIACHHIFVSEARLMAHQRATGHCHCAACDAQFMTPDRLRQHLLEAHGVSRTALFQDVLAEERPLEAAPRSGGGGGGGGSSSHQQQEEREGDEEGGAQIFKGGFKAGANFLHISLRCRICGQDFTSPKTLHDHRTRGWHDPFASVACPFAACPASGKTFPSVSALLHHLEHGHCASGICTPVLNALLRGGPLERFVLPEYQLRPSPESPVSQRAADVNAAVAAAAAAAVATTTTPDEHQPPELRCPFCPSAAYPSPAQLKAHLSMYNHTPRFLAYPAYVAAPRGKSQRKSAVGFNAWSALAHSLETLLCAGSVAGVQEALDCVEARLRALAVVGEEADVMVD</sequence>
<dbReference type="OrthoDB" id="6077919at2759"/>
<dbReference type="GO" id="GO:0008270">
    <property type="term" value="F:zinc ion binding"/>
    <property type="evidence" value="ECO:0007669"/>
    <property type="project" value="UniProtKB-KW"/>
</dbReference>
<evidence type="ECO:0000259" key="9">
    <source>
        <dbReference type="PROSITE" id="PS50157"/>
    </source>
</evidence>
<keyword evidence="11" id="KW-1185">Reference proteome</keyword>
<evidence type="ECO:0000256" key="1">
    <source>
        <dbReference type="ARBA" id="ARBA00004123"/>
    </source>
</evidence>
<evidence type="ECO:0000256" key="3">
    <source>
        <dbReference type="ARBA" id="ARBA00022737"/>
    </source>
</evidence>
<keyword evidence="5" id="KW-0862">Zinc</keyword>
<evidence type="ECO:0000313" key="10">
    <source>
        <dbReference type="EMBL" id="KAF2145401.1"/>
    </source>
</evidence>
<dbReference type="RefSeq" id="XP_033401113.1">
    <property type="nucleotide sequence ID" value="XM_033541769.1"/>
</dbReference>
<dbReference type="GO" id="GO:0005634">
    <property type="term" value="C:nucleus"/>
    <property type="evidence" value="ECO:0007669"/>
    <property type="project" value="UniProtKB-SubCell"/>
</dbReference>
<name>A0A6A6BS49_9PEZI</name>
<organism evidence="10 11">
    <name type="scientific">Aplosporella prunicola CBS 121167</name>
    <dbReference type="NCBI Taxonomy" id="1176127"/>
    <lineage>
        <taxon>Eukaryota</taxon>
        <taxon>Fungi</taxon>
        <taxon>Dikarya</taxon>
        <taxon>Ascomycota</taxon>
        <taxon>Pezizomycotina</taxon>
        <taxon>Dothideomycetes</taxon>
        <taxon>Dothideomycetes incertae sedis</taxon>
        <taxon>Botryosphaeriales</taxon>
        <taxon>Aplosporellaceae</taxon>
        <taxon>Aplosporella</taxon>
    </lineage>
</organism>